<accession>A0A6N7X1N2</accession>
<dbReference type="InterPro" id="IPR015402">
    <property type="entry name" value="DUF1980"/>
</dbReference>
<evidence type="ECO:0000313" key="3">
    <source>
        <dbReference type="EMBL" id="MST62880.1"/>
    </source>
</evidence>
<keyword evidence="1" id="KW-1133">Transmembrane helix</keyword>
<name>A0A6N7X1N2_9FIRM</name>
<reference evidence="3 4" key="1">
    <citation type="submission" date="2019-08" db="EMBL/GenBank/DDBJ databases">
        <title>In-depth cultivation of the pig gut microbiome towards novel bacterial diversity and tailored functional studies.</title>
        <authorList>
            <person name="Wylensek D."/>
            <person name="Hitch T.C.A."/>
            <person name="Clavel T."/>
        </authorList>
    </citation>
    <scope>NUCLEOTIDE SEQUENCE [LARGE SCALE GENOMIC DNA]</scope>
    <source>
        <strain evidence="3 4">WCA-SAB-591-4A-A</strain>
    </source>
</reference>
<dbReference type="Proteomes" id="UP000440713">
    <property type="component" value="Unassembled WGS sequence"/>
</dbReference>
<dbReference type="InterPro" id="IPR052955">
    <property type="entry name" value="UPF0703_membrane_permease"/>
</dbReference>
<dbReference type="EMBL" id="VUNE01000004">
    <property type="protein sequence ID" value="MST62880.1"/>
    <property type="molecule type" value="Genomic_DNA"/>
</dbReference>
<feature type="transmembrane region" description="Helical" evidence="1">
    <location>
        <begin position="12"/>
        <end position="30"/>
    </location>
</feature>
<evidence type="ECO:0000259" key="2">
    <source>
        <dbReference type="Pfam" id="PF21537"/>
    </source>
</evidence>
<protein>
    <submittedName>
        <fullName evidence="3">TIGR03943 family protein</fullName>
    </submittedName>
</protein>
<organism evidence="3 4">
    <name type="scientific">Peptostreptococcus porci</name>
    <dbReference type="NCBI Taxonomy" id="2652282"/>
    <lineage>
        <taxon>Bacteria</taxon>
        <taxon>Bacillati</taxon>
        <taxon>Bacillota</taxon>
        <taxon>Clostridia</taxon>
        <taxon>Peptostreptococcales</taxon>
        <taxon>Peptostreptococcaceae</taxon>
        <taxon>Peptostreptococcus</taxon>
    </lineage>
</organism>
<keyword evidence="4" id="KW-1185">Reference proteome</keyword>
<dbReference type="PANTHER" id="PTHR40047">
    <property type="entry name" value="UPF0703 PROTEIN YCGQ"/>
    <property type="match status" value="1"/>
</dbReference>
<dbReference type="RefSeq" id="WP_154538351.1">
    <property type="nucleotide sequence ID" value="NZ_VUNE01000004.1"/>
</dbReference>
<evidence type="ECO:0000313" key="4">
    <source>
        <dbReference type="Proteomes" id="UP000440713"/>
    </source>
</evidence>
<evidence type="ECO:0000256" key="1">
    <source>
        <dbReference type="SAM" id="Phobius"/>
    </source>
</evidence>
<keyword evidence="1" id="KW-0812">Transmembrane</keyword>
<dbReference type="AlphaFoldDB" id="A0A6N7X1N2"/>
<feature type="transmembrane region" description="Helical" evidence="1">
    <location>
        <begin position="73"/>
        <end position="90"/>
    </location>
</feature>
<sequence>MNKINRINLEILIQILIELFLSALILVGLQNGRLNLFVHPKFNTILAISAVILIAIAVFSVSKLFKPRHMNNLCRYFIVIIPLMMVFYMSKDLVVAMLSTSQSSSVIKTESKAGITSVSSGINRTEKIKRTVYKKERGKDYIDITDVKYMKWYYDSILDWKKYKGTKFRLLCCVLDDKQNNGDFAVIGRMGMLCCMADLQTCGFIYEDKDMHNLKRGQWYIVEGEIKENNYREYNYERLPIIFNVKFTKADEPKDKFVYIQ</sequence>
<gene>
    <name evidence="3" type="ORF">FYJ71_07845</name>
</gene>
<dbReference type="Pfam" id="PF21537">
    <property type="entry name" value="DUF1980_C"/>
    <property type="match status" value="1"/>
</dbReference>
<dbReference type="InterPro" id="IPR048447">
    <property type="entry name" value="DUF1980_C"/>
</dbReference>
<comment type="caution">
    <text evidence="3">The sequence shown here is derived from an EMBL/GenBank/DDBJ whole genome shotgun (WGS) entry which is preliminary data.</text>
</comment>
<proteinExistence type="predicted"/>
<feature type="transmembrane region" description="Helical" evidence="1">
    <location>
        <begin position="42"/>
        <end position="61"/>
    </location>
</feature>
<dbReference type="NCBIfam" id="TIGR03943">
    <property type="entry name" value="TIGR03943 family putative permease subunit"/>
    <property type="match status" value="1"/>
</dbReference>
<keyword evidence="1" id="KW-0472">Membrane</keyword>
<dbReference type="PANTHER" id="PTHR40047:SF1">
    <property type="entry name" value="UPF0703 PROTEIN YCGQ"/>
    <property type="match status" value="1"/>
</dbReference>
<feature type="domain" description="DUF1980" evidence="2">
    <location>
        <begin position="127"/>
        <end position="259"/>
    </location>
</feature>